<evidence type="ECO:0000313" key="4">
    <source>
        <dbReference type="Proteomes" id="UP000009022"/>
    </source>
</evidence>
<feature type="transmembrane region" description="Helical" evidence="2">
    <location>
        <begin position="90"/>
        <end position="112"/>
    </location>
</feature>
<organism evidence="3 4">
    <name type="scientific">Trichoplax adhaerens</name>
    <name type="common">Trichoplax reptans</name>
    <dbReference type="NCBI Taxonomy" id="10228"/>
    <lineage>
        <taxon>Eukaryota</taxon>
        <taxon>Metazoa</taxon>
        <taxon>Placozoa</taxon>
        <taxon>Uniplacotomia</taxon>
        <taxon>Trichoplacea</taxon>
        <taxon>Trichoplacidae</taxon>
        <taxon>Trichoplax</taxon>
    </lineage>
</organism>
<keyword evidence="2" id="KW-1133">Transmembrane helix</keyword>
<reference evidence="3 4" key="1">
    <citation type="journal article" date="2008" name="Nature">
        <title>The Trichoplax genome and the nature of placozoans.</title>
        <authorList>
            <person name="Srivastava M."/>
            <person name="Begovic E."/>
            <person name="Chapman J."/>
            <person name="Putnam N.H."/>
            <person name="Hellsten U."/>
            <person name="Kawashima T."/>
            <person name="Kuo A."/>
            <person name="Mitros T."/>
            <person name="Salamov A."/>
            <person name="Carpenter M.L."/>
            <person name="Signorovitch A.Y."/>
            <person name="Moreno M.A."/>
            <person name="Kamm K."/>
            <person name="Grimwood J."/>
            <person name="Schmutz J."/>
            <person name="Shapiro H."/>
            <person name="Grigoriev I.V."/>
            <person name="Buss L.W."/>
            <person name="Schierwater B."/>
            <person name="Dellaporta S.L."/>
            <person name="Rokhsar D.S."/>
        </authorList>
    </citation>
    <scope>NUCLEOTIDE SEQUENCE [LARGE SCALE GENOMIC DNA]</scope>
    <source>
        <strain evidence="3 4">Grell-BS-1999</strain>
    </source>
</reference>
<keyword evidence="4" id="KW-1185">Reference proteome</keyword>
<feature type="transmembrane region" description="Helical" evidence="2">
    <location>
        <begin position="49"/>
        <end position="69"/>
    </location>
</feature>
<feature type="compositionally biased region" description="Polar residues" evidence="1">
    <location>
        <begin position="257"/>
        <end position="270"/>
    </location>
</feature>
<sequence>MAPTTRQQALTAVRPVVRRIFLCWTFELIVGFIHIGLALPTYYQINYDVRYLVIFITTGGLTIFFNIHFIWKLKNHRDQQSLHDMSWISYFLPALTASMAGVSALLTIFLMANSNTQLSVILFISQSASFAINVALNFAGLYGLAKIYTKLNPQKNNTQRAIAPATADEDIQLLTQNPHLNQIIEYGTQQGNATRPDVPRSRNTLPRITHSTVDATAPELPSEEEHYGTNYAIERHDPQSSDISREPLQKPVLPNITQQAHALNAPSDNVNKNEDGVGLPSYNEIFSSQEKQ</sequence>
<dbReference type="KEGG" id="tad:TRIADDRAFT_58227"/>
<keyword evidence="2" id="KW-0472">Membrane</keyword>
<dbReference type="EMBL" id="DS985247">
    <property type="protein sequence ID" value="EDV23194.1"/>
    <property type="molecule type" value="Genomic_DNA"/>
</dbReference>
<accession>B3S177</accession>
<dbReference type="GeneID" id="6755637"/>
<protein>
    <submittedName>
        <fullName evidence="3">Uncharacterized protein</fullName>
    </submittedName>
</protein>
<proteinExistence type="predicted"/>
<evidence type="ECO:0000313" key="3">
    <source>
        <dbReference type="EMBL" id="EDV23194.1"/>
    </source>
</evidence>
<evidence type="ECO:0000256" key="1">
    <source>
        <dbReference type="SAM" id="MobiDB-lite"/>
    </source>
</evidence>
<feature type="region of interest" description="Disordered" evidence="1">
    <location>
        <begin position="257"/>
        <end position="292"/>
    </location>
</feature>
<dbReference type="HOGENOM" id="CLU_954181_0_0_1"/>
<dbReference type="Proteomes" id="UP000009022">
    <property type="component" value="Unassembled WGS sequence"/>
</dbReference>
<feature type="transmembrane region" description="Helical" evidence="2">
    <location>
        <begin position="118"/>
        <end position="145"/>
    </location>
</feature>
<dbReference type="InParanoid" id="B3S177"/>
<dbReference type="AlphaFoldDB" id="B3S177"/>
<dbReference type="RefSeq" id="XP_002114104.1">
    <property type="nucleotide sequence ID" value="XM_002114068.1"/>
</dbReference>
<dbReference type="CTD" id="6755637"/>
<gene>
    <name evidence="3" type="ORF">TRIADDRAFT_58227</name>
</gene>
<evidence type="ECO:0000256" key="2">
    <source>
        <dbReference type="SAM" id="Phobius"/>
    </source>
</evidence>
<name>B3S177_TRIAD</name>
<feature type="transmembrane region" description="Helical" evidence="2">
    <location>
        <begin position="21"/>
        <end position="43"/>
    </location>
</feature>
<keyword evidence="2" id="KW-0812">Transmembrane</keyword>